<feature type="region of interest" description="Disordered" evidence="1">
    <location>
        <begin position="799"/>
        <end position="831"/>
    </location>
</feature>
<accession>A0A2H3BB94</accession>
<evidence type="ECO:0000256" key="1">
    <source>
        <dbReference type="SAM" id="MobiDB-lite"/>
    </source>
</evidence>
<dbReference type="Proteomes" id="UP000218334">
    <property type="component" value="Unassembled WGS sequence"/>
</dbReference>
<sequence length="831" mass="93536">MTLQAEGRVEDRKQLHSLKAKIKRVPDRIANAIKTTTSTESIVNRPSLQLKNKGVIPDETRSLINDLIAEDGVNPERVLSVLNRMASHLGVPVEGSVSDRSTKQIVQEGGAAAKMQVVQCIKNAKGLTISGDGTTHKNNNLESHHATIIDENNHKTQFFLGIQMAVNHTSETQLEGWVDLVDDLYYIYKHSSHCQSGEDARDFWIAVTGMHTDHAEDQKKLFRLLQTWKQRCEREKRGEKTILKSTPYELLDILFKVSQEAIIDAGGMAIYENLSQDQRKTYHNEAFRRFAFELGEAEFAKLDDSQKKNIDLLIWAGCCMHKEMNAFKGGCTHMSRWWEENDISAPIKMYNRDNAAAADLGAGTAAAKRAEDRTQGGAIKVSSLAGAVFRHKDRKRGQQDTLRYFWDLEMGFTLCFPDTSNTRFQSHAEACAIIITYLDLILQFLSYVEQNKASRTLNHMERNVKHGCEDNATQHEFAVITIYYQAIGVPYMREIRGPLRSETNMLKLGPLHERVKSHLRKIIADPDLLLSSDMSYETGSLDGKLWEMPEAIYAVLQRKPQLPHLSPLLVSFCTGALETWERFTSEFLAGGAIDTATTEQIESAWMESTNDLNEGAFGNWRQAARIRPNMSLNYFNALQMYKKNGASSYLKSLTSEERRELRKLICEQDSSGNNRAIKHTMAQHMKDVASQNTDKDRTRAARIARAEEAIDGCDPYRTSQALEEAYKIRRGANGYLTVAALDLQLDWHIKNGKNGSGLEIPKAKSGAKGRGDRESRYRHLQAAISKYEAAGNLAVEAEHAGAETGVESSQEEIIDVDVEGQDDSEDEFYSR</sequence>
<dbReference type="EMBL" id="KZ293452">
    <property type="protein sequence ID" value="PBK64282.1"/>
    <property type="molecule type" value="Genomic_DNA"/>
</dbReference>
<feature type="region of interest" description="Disordered" evidence="1">
    <location>
        <begin position="754"/>
        <end position="774"/>
    </location>
</feature>
<evidence type="ECO:0000313" key="3">
    <source>
        <dbReference type="Proteomes" id="UP000218334"/>
    </source>
</evidence>
<name>A0A2H3BB94_9AGAR</name>
<dbReference type="AlphaFoldDB" id="A0A2H3BB94"/>
<proteinExistence type="predicted"/>
<keyword evidence="3" id="KW-1185">Reference proteome</keyword>
<organism evidence="2 3">
    <name type="scientific">Armillaria solidipes</name>
    <dbReference type="NCBI Taxonomy" id="1076256"/>
    <lineage>
        <taxon>Eukaryota</taxon>
        <taxon>Fungi</taxon>
        <taxon>Dikarya</taxon>
        <taxon>Basidiomycota</taxon>
        <taxon>Agaricomycotina</taxon>
        <taxon>Agaricomycetes</taxon>
        <taxon>Agaricomycetidae</taxon>
        <taxon>Agaricales</taxon>
        <taxon>Marasmiineae</taxon>
        <taxon>Physalacriaceae</taxon>
        <taxon>Armillaria</taxon>
    </lineage>
</organism>
<feature type="compositionally biased region" description="Acidic residues" evidence="1">
    <location>
        <begin position="809"/>
        <end position="831"/>
    </location>
</feature>
<evidence type="ECO:0000313" key="2">
    <source>
        <dbReference type="EMBL" id="PBK64282.1"/>
    </source>
</evidence>
<protein>
    <submittedName>
        <fullName evidence="2">Uncharacterized protein</fullName>
    </submittedName>
</protein>
<reference evidence="3" key="1">
    <citation type="journal article" date="2017" name="Nat. Ecol. Evol.">
        <title>Genome expansion and lineage-specific genetic innovations in the forest pathogenic fungi Armillaria.</title>
        <authorList>
            <person name="Sipos G."/>
            <person name="Prasanna A.N."/>
            <person name="Walter M.C."/>
            <person name="O'Connor E."/>
            <person name="Balint B."/>
            <person name="Krizsan K."/>
            <person name="Kiss B."/>
            <person name="Hess J."/>
            <person name="Varga T."/>
            <person name="Slot J."/>
            <person name="Riley R."/>
            <person name="Boka B."/>
            <person name="Rigling D."/>
            <person name="Barry K."/>
            <person name="Lee J."/>
            <person name="Mihaltcheva S."/>
            <person name="LaButti K."/>
            <person name="Lipzen A."/>
            <person name="Waldron R."/>
            <person name="Moloney N.M."/>
            <person name="Sperisen C."/>
            <person name="Kredics L."/>
            <person name="Vagvoelgyi C."/>
            <person name="Patrignani A."/>
            <person name="Fitzpatrick D."/>
            <person name="Nagy I."/>
            <person name="Doyle S."/>
            <person name="Anderson J.B."/>
            <person name="Grigoriev I.V."/>
            <person name="Gueldener U."/>
            <person name="Muensterkoetter M."/>
            <person name="Nagy L.G."/>
        </authorList>
    </citation>
    <scope>NUCLEOTIDE SEQUENCE [LARGE SCALE GENOMIC DNA]</scope>
    <source>
        <strain evidence="3">28-4</strain>
    </source>
</reference>
<gene>
    <name evidence="2" type="ORF">ARMSODRAFT_893168</name>
</gene>
<dbReference type="STRING" id="1076256.A0A2H3BB94"/>